<dbReference type="EMBL" id="CP001510">
    <property type="protein sequence ID" value="ACS41895.1"/>
    <property type="molecule type" value="Genomic_DNA"/>
</dbReference>
<dbReference type="HOGENOM" id="CLU_3045199_0_0_5"/>
<evidence type="ECO:0000313" key="2">
    <source>
        <dbReference type="Proteomes" id="UP000009081"/>
    </source>
</evidence>
<dbReference type="AlphaFoldDB" id="C5B278"/>
<protein>
    <submittedName>
        <fullName evidence="1">Uncharacterized protein</fullName>
    </submittedName>
</protein>
<dbReference type="RefSeq" id="WP_015857315.1">
    <property type="nucleotide sequence ID" value="NC_012808.1"/>
</dbReference>
<accession>C5B278</accession>
<dbReference type="Proteomes" id="UP000009081">
    <property type="component" value="Chromosome"/>
</dbReference>
<keyword evidence="2" id="KW-1185">Reference proteome</keyword>
<dbReference type="KEGG" id="mea:Mex_1p4259"/>
<proteinExistence type="predicted"/>
<sequence length="54" mass="5839">MIGALRLDRRHAHEGVDWLGQPDDPGSVGTVQPLQTANVVRLDPAVLLTLSQHS</sequence>
<gene>
    <name evidence="1" type="ordered locus">MexAM1_META1p4259</name>
</gene>
<organism evidence="1 2">
    <name type="scientific">Methylorubrum extorquens (strain ATCC 14718 / DSM 1338 / JCM 2805 / NCIMB 9133 / AM1)</name>
    <name type="common">Methylobacterium extorquens</name>
    <dbReference type="NCBI Taxonomy" id="272630"/>
    <lineage>
        <taxon>Bacteria</taxon>
        <taxon>Pseudomonadati</taxon>
        <taxon>Pseudomonadota</taxon>
        <taxon>Alphaproteobacteria</taxon>
        <taxon>Hyphomicrobiales</taxon>
        <taxon>Methylobacteriaceae</taxon>
        <taxon>Methylorubrum</taxon>
    </lineage>
</organism>
<evidence type="ECO:0000313" key="1">
    <source>
        <dbReference type="EMBL" id="ACS41895.1"/>
    </source>
</evidence>
<name>C5B278_METEA</name>
<reference evidence="1 2" key="1">
    <citation type="journal article" date="2009" name="PLoS ONE">
        <title>Methylobacterium genome sequences: a reference blueprint to investigate microbial metabolism of C1 compounds from natural and industrial sources.</title>
        <authorList>
            <person name="Vuilleumier S."/>
            <person name="Chistoserdova L."/>
            <person name="Lee M.-C."/>
            <person name="Bringel F."/>
            <person name="Lajus A."/>
            <person name="Zhou Y."/>
            <person name="Gourion B."/>
            <person name="Barbe V."/>
            <person name="Chang J."/>
            <person name="Cruveiller S."/>
            <person name="Dossat C."/>
            <person name="Gillett W."/>
            <person name="Gruffaz C."/>
            <person name="Haugen E."/>
            <person name="Hourcade E."/>
            <person name="Levy R."/>
            <person name="Mangenot S."/>
            <person name="Muller E."/>
            <person name="Nadalig T."/>
            <person name="Pagni M."/>
            <person name="Penny C."/>
            <person name="Peyraud R."/>
            <person name="Robinson D.G."/>
            <person name="Roche D."/>
            <person name="Rouy Z."/>
            <person name="Saenampechek C."/>
            <person name="Salvignol G."/>
            <person name="Vallenet D."/>
            <person name="Wu Z."/>
            <person name="Marx C.J."/>
            <person name="Vorholt J.A."/>
            <person name="Olson M.V."/>
            <person name="Kaul R."/>
            <person name="Weissenbach J."/>
            <person name="Medigue C."/>
            <person name="Lidstrom M.E."/>
        </authorList>
    </citation>
    <scope>NUCLEOTIDE SEQUENCE [LARGE SCALE GENOMIC DNA]</scope>
    <source>
        <strain evidence="2">ATCC 14718 / DSM 1338 / JCM 2805 / NCIMB 9133 / AM1</strain>
    </source>
</reference>